<accession>A0A8S5NG52</accession>
<reference evidence="1" key="1">
    <citation type="journal article" date="2021" name="Proc. Natl. Acad. Sci. U.S.A.">
        <title>A Catalog of Tens of Thousands of Viruses from Human Metagenomes Reveals Hidden Associations with Chronic Diseases.</title>
        <authorList>
            <person name="Tisza M.J."/>
            <person name="Buck C.B."/>
        </authorList>
    </citation>
    <scope>NUCLEOTIDE SEQUENCE</scope>
    <source>
        <strain evidence="1">CtHEr2</strain>
    </source>
</reference>
<sequence length="58" mass="6609">MTPAIISRLVGTFWCHFIEGVAVASAQEAVQRKPKTYIQKELDELNKRLVIVRVPKTK</sequence>
<proteinExistence type="predicted"/>
<evidence type="ECO:0000313" key="1">
    <source>
        <dbReference type="EMBL" id="DAD93075.1"/>
    </source>
</evidence>
<dbReference type="EMBL" id="BK015152">
    <property type="protein sequence ID" value="DAD93075.1"/>
    <property type="molecule type" value="Genomic_DNA"/>
</dbReference>
<name>A0A8S5NG52_9CAUD</name>
<organism evidence="1">
    <name type="scientific">Siphoviridae sp. ctHEr2</name>
    <dbReference type="NCBI Taxonomy" id="2826229"/>
    <lineage>
        <taxon>Viruses</taxon>
        <taxon>Duplodnaviria</taxon>
        <taxon>Heunggongvirae</taxon>
        <taxon>Uroviricota</taxon>
        <taxon>Caudoviricetes</taxon>
    </lineage>
</organism>
<protein>
    <submittedName>
        <fullName evidence="1">Uncharacterized protein</fullName>
    </submittedName>
</protein>